<evidence type="ECO:0000256" key="7">
    <source>
        <dbReference type="SAM" id="Phobius"/>
    </source>
</evidence>
<dbReference type="InterPro" id="IPR011701">
    <property type="entry name" value="MFS"/>
</dbReference>
<feature type="transmembrane region" description="Helical" evidence="7">
    <location>
        <begin position="115"/>
        <end position="133"/>
    </location>
</feature>
<feature type="transmembrane region" description="Helical" evidence="7">
    <location>
        <begin position="402"/>
        <end position="422"/>
    </location>
</feature>
<keyword evidence="5 7" id="KW-0472">Membrane</keyword>
<feature type="transmembrane region" description="Helical" evidence="7">
    <location>
        <begin position="468"/>
        <end position="488"/>
    </location>
</feature>
<dbReference type="FunFam" id="1.20.1250.20:FF:000018">
    <property type="entry name" value="MFS transporter permease"/>
    <property type="match status" value="1"/>
</dbReference>
<evidence type="ECO:0000256" key="5">
    <source>
        <dbReference type="ARBA" id="ARBA00023136"/>
    </source>
</evidence>
<evidence type="ECO:0000256" key="6">
    <source>
        <dbReference type="SAM" id="MobiDB-lite"/>
    </source>
</evidence>
<dbReference type="Gene3D" id="1.20.1250.20">
    <property type="entry name" value="MFS general substrate transporter like domains"/>
    <property type="match status" value="2"/>
</dbReference>
<sequence>MSQQPMAATAPVENGVEKVDAKHYESNGFADNGSDHEKGDTRSEGGIQKDIDADIDPVFLKRLRRKIDFRLIPVLSLMYAISLIDRTNLAIARAANNNQMDRELELNINGGDNNRYSVITLVFFVPYIIFEIPSQIGLRKFGARIWLGSAVLLWGIVMLTMGWANNWSALAAQRAILGLFESALFPGAAYLISCWYPRKDIGVRTSIFYISAAVAGSFAKPLGYCFSLLDGKGGLTGWRWLFIFYGALTILIAVIGYLFIIDFPDKATYLTEEEKRIVTLRIQRDRADAAPDPLTAAKVWKYMLLWQPWLFAFMFMSTTTATYSLAYFLPTILTQMGFNNIESMMLGTPAYFWAIVPAVVCGKVADKYRGTRAFMVMINAACIIIGTCMYAKLPIAQKNARFAGIFFAVGGGNSNVPLIISWQATAIRSQSKRGYVSALSVAFGGIGGILGSAIFFNKEARRGYPTGVNMTLGLNAFTFACAGFLHIYMRMMNRKADKGETVIEGNEDFRYQP</sequence>
<feature type="transmembrane region" description="Helical" evidence="7">
    <location>
        <begin position="373"/>
        <end position="396"/>
    </location>
</feature>
<accession>A0A0J1BE85</accession>
<feature type="transmembrane region" description="Helical" evidence="7">
    <location>
        <begin position="341"/>
        <end position="361"/>
    </location>
</feature>
<proteinExistence type="predicted"/>
<keyword evidence="3 7" id="KW-0812">Transmembrane</keyword>
<dbReference type="InterPro" id="IPR020846">
    <property type="entry name" value="MFS_dom"/>
</dbReference>
<dbReference type="EMBL" id="KQ087177">
    <property type="protein sequence ID" value="KLT46389.1"/>
    <property type="molecule type" value="Genomic_DNA"/>
</dbReference>
<feature type="region of interest" description="Disordered" evidence="6">
    <location>
        <begin position="1"/>
        <end position="48"/>
    </location>
</feature>
<dbReference type="Proteomes" id="UP000053611">
    <property type="component" value="Unassembled WGS sequence"/>
</dbReference>
<evidence type="ECO:0000256" key="3">
    <source>
        <dbReference type="ARBA" id="ARBA00022692"/>
    </source>
</evidence>
<evidence type="ECO:0000313" key="9">
    <source>
        <dbReference type="EMBL" id="KLT46389.1"/>
    </source>
</evidence>
<feature type="transmembrane region" description="Helical" evidence="7">
    <location>
        <begin position="176"/>
        <end position="196"/>
    </location>
</feature>
<feature type="compositionally biased region" description="Basic and acidic residues" evidence="6">
    <location>
        <begin position="33"/>
        <end position="48"/>
    </location>
</feature>
<feature type="transmembrane region" description="Helical" evidence="7">
    <location>
        <begin position="145"/>
        <end position="164"/>
    </location>
</feature>
<gene>
    <name evidence="9" type="ORF">CC85DRAFT_267542</name>
</gene>
<feature type="transmembrane region" description="Helical" evidence="7">
    <location>
        <begin position="434"/>
        <end position="456"/>
    </location>
</feature>
<dbReference type="PANTHER" id="PTHR43791">
    <property type="entry name" value="PERMEASE-RELATED"/>
    <property type="match status" value="1"/>
</dbReference>
<feature type="transmembrane region" description="Helical" evidence="7">
    <location>
        <begin position="309"/>
        <end position="329"/>
    </location>
</feature>
<name>A0A0J1BE85_9TREE</name>
<feature type="domain" description="Major facilitator superfamily (MFS) profile" evidence="8">
    <location>
        <begin position="71"/>
        <end position="495"/>
    </location>
</feature>
<keyword evidence="10" id="KW-1185">Reference proteome</keyword>
<feature type="transmembrane region" description="Helical" evidence="7">
    <location>
        <begin position="208"/>
        <end position="229"/>
    </location>
</feature>
<dbReference type="GeneID" id="28981664"/>
<dbReference type="PROSITE" id="PS50850">
    <property type="entry name" value="MFS"/>
    <property type="match status" value="1"/>
</dbReference>
<keyword evidence="2" id="KW-0813">Transport</keyword>
<evidence type="ECO:0000256" key="4">
    <source>
        <dbReference type="ARBA" id="ARBA00022989"/>
    </source>
</evidence>
<organism evidence="9 10">
    <name type="scientific">Cutaneotrichosporon oleaginosum</name>
    <dbReference type="NCBI Taxonomy" id="879819"/>
    <lineage>
        <taxon>Eukaryota</taxon>
        <taxon>Fungi</taxon>
        <taxon>Dikarya</taxon>
        <taxon>Basidiomycota</taxon>
        <taxon>Agaricomycotina</taxon>
        <taxon>Tremellomycetes</taxon>
        <taxon>Trichosporonales</taxon>
        <taxon>Trichosporonaceae</taxon>
        <taxon>Cutaneotrichosporon</taxon>
    </lineage>
</organism>
<keyword evidence="4 7" id="KW-1133">Transmembrane helix</keyword>
<evidence type="ECO:0000313" key="10">
    <source>
        <dbReference type="Proteomes" id="UP000053611"/>
    </source>
</evidence>
<dbReference type="OrthoDB" id="3639251at2759"/>
<dbReference type="GO" id="GO:0022857">
    <property type="term" value="F:transmembrane transporter activity"/>
    <property type="evidence" value="ECO:0007669"/>
    <property type="project" value="InterPro"/>
</dbReference>
<dbReference type="SUPFAM" id="SSF103473">
    <property type="entry name" value="MFS general substrate transporter"/>
    <property type="match status" value="1"/>
</dbReference>
<feature type="transmembrane region" description="Helical" evidence="7">
    <location>
        <begin position="71"/>
        <end position="95"/>
    </location>
</feature>
<dbReference type="InterPro" id="IPR036259">
    <property type="entry name" value="MFS_trans_sf"/>
</dbReference>
<evidence type="ECO:0000256" key="1">
    <source>
        <dbReference type="ARBA" id="ARBA00004141"/>
    </source>
</evidence>
<evidence type="ECO:0000259" key="8">
    <source>
        <dbReference type="PROSITE" id="PS50850"/>
    </source>
</evidence>
<dbReference type="AlphaFoldDB" id="A0A0J1BE85"/>
<reference evidence="9 10" key="1">
    <citation type="submission" date="2015-03" db="EMBL/GenBank/DDBJ databases">
        <title>Genomics and transcriptomics of the oil-accumulating basidiomycete yeast T. oleaginosus allow insights into substrate utilization and the diverse evolutionary trajectories of mating systems in fungi.</title>
        <authorList>
            <consortium name="DOE Joint Genome Institute"/>
            <person name="Kourist R."/>
            <person name="Kracht O."/>
            <person name="Bracharz F."/>
            <person name="Lipzen A."/>
            <person name="Nolan M."/>
            <person name="Ohm R."/>
            <person name="Grigoriev I."/>
            <person name="Sun S."/>
            <person name="Heitman J."/>
            <person name="Bruck T."/>
            <person name="Nowrousian M."/>
        </authorList>
    </citation>
    <scope>NUCLEOTIDE SEQUENCE [LARGE SCALE GENOMIC DNA]</scope>
    <source>
        <strain evidence="9 10">IBC0246</strain>
    </source>
</reference>
<comment type="subcellular location">
    <subcellularLocation>
        <location evidence="1">Membrane</location>
        <topology evidence="1">Multi-pass membrane protein</topology>
    </subcellularLocation>
</comment>
<evidence type="ECO:0000256" key="2">
    <source>
        <dbReference type="ARBA" id="ARBA00022448"/>
    </source>
</evidence>
<feature type="compositionally biased region" description="Basic and acidic residues" evidence="6">
    <location>
        <begin position="15"/>
        <end position="25"/>
    </location>
</feature>
<dbReference type="PANTHER" id="PTHR43791:SF3">
    <property type="entry name" value="MAJOR FACILITATOR SUPERFAMILY (MFS) PROFILE DOMAIN-CONTAINING PROTEIN"/>
    <property type="match status" value="1"/>
</dbReference>
<feature type="transmembrane region" description="Helical" evidence="7">
    <location>
        <begin position="241"/>
        <end position="260"/>
    </location>
</feature>
<dbReference type="GO" id="GO:0016020">
    <property type="term" value="C:membrane"/>
    <property type="evidence" value="ECO:0007669"/>
    <property type="project" value="UniProtKB-SubCell"/>
</dbReference>
<protein>
    <submittedName>
        <fullName evidence="9">MFS general substrate transporter</fullName>
    </submittedName>
</protein>
<dbReference type="Pfam" id="PF07690">
    <property type="entry name" value="MFS_1"/>
    <property type="match status" value="1"/>
</dbReference>